<accession>A0A8H4IKC9</accession>
<reference evidence="4" key="1">
    <citation type="submission" date="2020-04" db="EMBL/GenBank/DDBJ databases">
        <title>Genome Assembly and Annotation of Botryosphaeria dothidea sdau 11-99, a Latent Pathogen of Apple Fruit Ring Rot in China.</title>
        <authorList>
            <person name="Yu C."/>
            <person name="Diao Y."/>
            <person name="Lu Q."/>
            <person name="Zhao J."/>
            <person name="Cui S."/>
            <person name="Peng C."/>
            <person name="He B."/>
            <person name="Liu H."/>
        </authorList>
    </citation>
    <scope>NUCLEOTIDE SEQUENCE [LARGE SCALE GENOMIC DNA]</scope>
    <source>
        <strain evidence="4">Sdau11-99</strain>
    </source>
</reference>
<dbReference type="GO" id="GO:0008270">
    <property type="term" value="F:zinc ion binding"/>
    <property type="evidence" value="ECO:0007669"/>
    <property type="project" value="InterPro"/>
</dbReference>
<feature type="region of interest" description="Disordered" evidence="2">
    <location>
        <begin position="742"/>
        <end position="777"/>
    </location>
</feature>
<feature type="compositionally biased region" description="Polar residues" evidence="2">
    <location>
        <begin position="15"/>
        <end position="27"/>
    </location>
</feature>
<feature type="region of interest" description="Disordered" evidence="2">
    <location>
        <begin position="187"/>
        <end position="667"/>
    </location>
</feature>
<protein>
    <recommendedName>
        <fullName evidence="3">Zn(2)-C6 fungal-type domain-containing protein</fullName>
    </recommendedName>
</protein>
<feature type="region of interest" description="Disordered" evidence="2">
    <location>
        <begin position="1"/>
        <end position="135"/>
    </location>
</feature>
<dbReference type="OrthoDB" id="2123952at2759"/>
<feature type="compositionally biased region" description="Low complexity" evidence="2">
    <location>
        <begin position="586"/>
        <end position="597"/>
    </location>
</feature>
<evidence type="ECO:0000256" key="2">
    <source>
        <dbReference type="SAM" id="MobiDB-lite"/>
    </source>
</evidence>
<sequence length="934" mass="98717">MDLSNDQDLPDPPDANTQNDNSTNMTTGGVVGQSPELDSSAVDTPFQTLGTRKRNSAVDRELRRLVGSNTYAVNTNDSNPAQPPEPGTISETGHSLRKALRERKQSTPLPNQPSPTDQCPTPAQSTPGRPLPLEGFVPTRRCLHCKKQKRRCNGEDPCDRCAAAGRECFADEKYMQHQVDSLMRKHAKYDGELARHNQKMKQAEPKASPAAATKKGRHEKEAAADTDAPLHQSAPVPSPTTPAHPAAQGTLGANTMSAPDDVPSTARSTSTPAAASPPSSPPPTGFAANDWYTQRPSPPVRGNPTTPSPSPSESLKARRMSSAPISALLNPTPQDAPQVPHTPAGAAVTSRPFNTEARSSRGNPPPSSSARSSAPEDLAGTVPPRADTPTPPVAWPLQRGSFTAAPASSAATSAPTAQDIPQMSLTPVSAAANSDASTTEAQSRGHITTPLFSAGAATPEDWRSLASRLAEMVSSQTKAAGNAVTDKGKQSAGAEPEARTTELDGTSATGPSNEPVPKEKKTLVPEKRTLAPKKSPVQKEMKKSASKKGKAPSPKASASGKDKGEGPKKATAPRKNSKSDQPKATSSSSTARMPSSSLRNEIFTDDSSNAEVSRQNKRVHDDRTASSTLCAEPSSQTNAPSPPEGVLHSRSGPEEFGTDPQDRGVNIVEFDDVPGFHAGGEEDPSSDFLQMLQQNEGSIQEFVNAARTYQAKNSVPFLQIPPDRLKGRTSSVSVALNAVNSAGDASSTHAPSNDDTAQSHVEPGESTAAPNIPSTTDTTVAVSSIPFKRHVPEDGASPTTKRVRIDAEAGPAATFPSSSVTMADGGTLAVANETNAPLSLGTQFTTRETRAIATYTHGVNTITYTRLTPQEAVEAEAMRYEHWLWVTYRGDEPPYNVPAIGSSRARLRLDLPLPAVWHQIMGPGRDWPRGTRQE</sequence>
<keyword evidence="5" id="KW-1185">Reference proteome</keyword>
<feature type="compositionally biased region" description="Polar residues" evidence="2">
    <location>
        <begin position="743"/>
        <end position="759"/>
    </location>
</feature>
<evidence type="ECO:0000256" key="1">
    <source>
        <dbReference type="ARBA" id="ARBA00023242"/>
    </source>
</evidence>
<feature type="compositionally biased region" description="Polar residues" evidence="2">
    <location>
        <begin position="419"/>
        <end position="446"/>
    </location>
</feature>
<dbReference type="EMBL" id="WWBZ02000062">
    <property type="protein sequence ID" value="KAF4302792.1"/>
    <property type="molecule type" value="Genomic_DNA"/>
</dbReference>
<feature type="compositionally biased region" description="Polar residues" evidence="2">
    <location>
        <begin position="41"/>
        <end position="50"/>
    </location>
</feature>
<gene>
    <name evidence="4" type="ORF">GTA08_BOTSDO08975</name>
</gene>
<dbReference type="CDD" id="cd00067">
    <property type="entry name" value="GAL4"/>
    <property type="match status" value="1"/>
</dbReference>
<feature type="compositionally biased region" description="Low complexity" evidence="2">
    <location>
        <begin position="403"/>
        <end position="417"/>
    </location>
</feature>
<dbReference type="AlphaFoldDB" id="A0A8H4IKC9"/>
<dbReference type="Pfam" id="PF00172">
    <property type="entry name" value="Zn_clus"/>
    <property type="match status" value="1"/>
</dbReference>
<feature type="domain" description="Zn(2)-C6 fungal-type" evidence="3">
    <location>
        <begin position="141"/>
        <end position="168"/>
    </location>
</feature>
<dbReference type="SUPFAM" id="SSF57701">
    <property type="entry name" value="Zn2/Cys6 DNA-binding domain"/>
    <property type="match status" value="1"/>
</dbReference>
<feature type="compositionally biased region" description="Polar residues" evidence="2">
    <location>
        <begin position="503"/>
        <end position="512"/>
    </location>
</feature>
<dbReference type="SMART" id="SM00066">
    <property type="entry name" value="GAL4"/>
    <property type="match status" value="1"/>
</dbReference>
<evidence type="ECO:0000259" key="3">
    <source>
        <dbReference type="PROSITE" id="PS50048"/>
    </source>
</evidence>
<feature type="compositionally biased region" description="Pro residues" evidence="2">
    <location>
        <begin position="296"/>
        <end position="310"/>
    </location>
</feature>
<proteinExistence type="predicted"/>
<organism evidence="4 5">
    <name type="scientific">Botryosphaeria dothidea</name>
    <dbReference type="NCBI Taxonomy" id="55169"/>
    <lineage>
        <taxon>Eukaryota</taxon>
        <taxon>Fungi</taxon>
        <taxon>Dikarya</taxon>
        <taxon>Ascomycota</taxon>
        <taxon>Pezizomycotina</taxon>
        <taxon>Dothideomycetes</taxon>
        <taxon>Dothideomycetes incertae sedis</taxon>
        <taxon>Botryosphaeriales</taxon>
        <taxon>Botryosphaeriaceae</taxon>
        <taxon>Botryosphaeria</taxon>
    </lineage>
</organism>
<dbReference type="InterPro" id="IPR036864">
    <property type="entry name" value="Zn2-C6_fun-type_DNA-bd_sf"/>
</dbReference>
<evidence type="ECO:0000313" key="5">
    <source>
        <dbReference type="Proteomes" id="UP000572817"/>
    </source>
</evidence>
<feature type="compositionally biased region" description="Low complexity" evidence="2">
    <location>
        <begin position="263"/>
        <end position="277"/>
    </location>
</feature>
<dbReference type="GO" id="GO:0000981">
    <property type="term" value="F:DNA-binding transcription factor activity, RNA polymerase II-specific"/>
    <property type="evidence" value="ECO:0007669"/>
    <property type="project" value="InterPro"/>
</dbReference>
<feature type="compositionally biased region" description="Basic and acidic residues" evidence="2">
    <location>
        <begin position="516"/>
        <end position="529"/>
    </location>
</feature>
<dbReference type="Gene3D" id="4.10.240.10">
    <property type="entry name" value="Zn(2)-C6 fungal-type DNA-binding domain"/>
    <property type="match status" value="1"/>
</dbReference>
<feature type="compositionally biased region" description="Polar residues" evidence="2">
    <location>
        <begin position="67"/>
        <end position="80"/>
    </location>
</feature>
<dbReference type="InterPro" id="IPR001138">
    <property type="entry name" value="Zn2Cys6_DnaBD"/>
</dbReference>
<feature type="compositionally biased region" description="Polar residues" evidence="2">
    <location>
        <begin position="768"/>
        <end position="777"/>
    </location>
</feature>
<feature type="compositionally biased region" description="Polar residues" evidence="2">
    <location>
        <begin position="625"/>
        <end position="639"/>
    </location>
</feature>
<dbReference type="PROSITE" id="PS50048">
    <property type="entry name" value="ZN2_CY6_FUNGAL_2"/>
    <property type="match status" value="1"/>
</dbReference>
<evidence type="ECO:0000313" key="4">
    <source>
        <dbReference type="EMBL" id="KAF4302792.1"/>
    </source>
</evidence>
<comment type="caution">
    <text evidence="4">The sequence shown here is derived from an EMBL/GenBank/DDBJ whole genome shotgun (WGS) entry which is preliminary data.</text>
</comment>
<keyword evidence="1" id="KW-0539">Nucleus</keyword>
<feature type="compositionally biased region" description="Polar residues" evidence="2">
    <location>
        <begin position="106"/>
        <end position="127"/>
    </location>
</feature>
<name>A0A8H4IKC9_9PEZI</name>
<dbReference type="Proteomes" id="UP000572817">
    <property type="component" value="Unassembled WGS sequence"/>
</dbReference>